<evidence type="ECO:0000313" key="10">
    <source>
        <dbReference type="Proteomes" id="UP001565368"/>
    </source>
</evidence>
<dbReference type="InterPro" id="IPR012501">
    <property type="entry name" value="Vps54_C"/>
</dbReference>
<evidence type="ECO:0000256" key="2">
    <source>
        <dbReference type="ARBA" id="ARBA00009150"/>
    </source>
</evidence>
<comment type="similarity">
    <text evidence="2">Belongs to the VPS54 family.</text>
</comment>
<comment type="caution">
    <text evidence="9">The sequence shown here is derived from an EMBL/GenBank/DDBJ whole genome shotgun (WGS) entry which is preliminary data.</text>
</comment>
<keyword evidence="4" id="KW-0653">Protein transport</keyword>
<dbReference type="Gene3D" id="6.10.250.860">
    <property type="match status" value="1"/>
</dbReference>
<feature type="domain" description="Vacuolar protein sorting-associated protein 54 C-terminal" evidence="8">
    <location>
        <begin position="702"/>
        <end position="833"/>
    </location>
</feature>
<keyword evidence="5" id="KW-0333">Golgi apparatus</keyword>
<feature type="region of interest" description="Disordered" evidence="7">
    <location>
        <begin position="1"/>
        <end position="43"/>
    </location>
</feature>
<dbReference type="Pfam" id="PF07928">
    <property type="entry name" value="Vps54"/>
    <property type="match status" value="1"/>
</dbReference>
<evidence type="ECO:0000256" key="1">
    <source>
        <dbReference type="ARBA" id="ARBA00004601"/>
    </source>
</evidence>
<keyword evidence="3" id="KW-0813">Transport</keyword>
<feature type="compositionally biased region" description="Basic and acidic residues" evidence="7">
    <location>
        <begin position="1031"/>
        <end position="1046"/>
    </location>
</feature>
<dbReference type="GeneID" id="95989090"/>
<evidence type="ECO:0000313" key="9">
    <source>
        <dbReference type="EMBL" id="KAL1406348.1"/>
    </source>
</evidence>
<feature type="region of interest" description="Disordered" evidence="7">
    <location>
        <begin position="946"/>
        <end position="1360"/>
    </location>
</feature>
<feature type="compositionally biased region" description="Pro residues" evidence="7">
    <location>
        <begin position="118"/>
        <end position="130"/>
    </location>
</feature>
<feature type="compositionally biased region" description="Basic and acidic residues" evidence="7">
    <location>
        <begin position="1096"/>
        <end position="1110"/>
    </location>
</feature>
<feature type="compositionally biased region" description="Low complexity" evidence="7">
    <location>
        <begin position="1058"/>
        <end position="1074"/>
    </location>
</feature>
<feature type="region of interest" description="Disordered" evidence="7">
    <location>
        <begin position="111"/>
        <end position="130"/>
    </location>
</feature>
<dbReference type="Proteomes" id="UP001565368">
    <property type="component" value="Unassembled WGS sequence"/>
</dbReference>
<evidence type="ECO:0000256" key="3">
    <source>
        <dbReference type="ARBA" id="ARBA00022448"/>
    </source>
</evidence>
<proteinExistence type="inferred from homology"/>
<feature type="compositionally biased region" description="Acidic residues" evidence="7">
    <location>
        <begin position="975"/>
        <end position="989"/>
    </location>
</feature>
<dbReference type="EMBL" id="JBBXJM010000006">
    <property type="protein sequence ID" value="KAL1406348.1"/>
    <property type="molecule type" value="Genomic_DNA"/>
</dbReference>
<protein>
    <recommendedName>
        <fullName evidence="8">Vacuolar protein sorting-associated protein 54 C-terminal domain-containing protein</fullName>
    </recommendedName>
</protein>
<feature type="compositionally biased region" description="Low complexity" evidence="7">
    <location>
        <begin position="1282"/>
        <end position="1303"/>
    </location>
</feature>
<accession>A0ABR3PV95</accession>
<feature type="compositionally biased region" description="Low complexity" evidence="7">
    <location>
        <begin position="1130"/>
        <end position="1143"/>
    </location>
</feature>
<reference evidence="9 10" key="1">
    <citation type="submission" date="2023-08" db="EMBL/GenBank/DDBJ databases">
        <title>Annotated Genome Sequence of Vanrija albida AlHP1.</title>
        <authorList>
            <person name="Herzog R."/>
        </authorList>
    </citation>
    <scope>NUCLEOTIDE SEQUENCE [LARGE SCALE GENOMIC DNA]</scope>
    <source>
        <strain evidence="9 10">AlHP1</strain>
    </source>
</reference>
<evidence type="ECO:0000256" key="4">
    <source>
        <dbReference type="ARBA" id="ARBA00022927"/>
    </source>
</evidence>
<evidence type="ECO:0000259" key="8">
    <source>
        <dbReference type="Pfam" id="PF07928"/>
    </source>
</evidence>
<feature type="compositionally biased region" description="Basic and acidic residues" evidence="7">
    <location>
        <begin position="1181"/>
        <end position="1208"/>
    </location>
</feature>
<dbReference type="InterPro" id="IPR039745">
    <property type="entry name" value="Vps54"/>
</dbReference>
<evidence type="ECO:0000256" key="6">
    <source>
        <dbReference type="ARBA" id="ARBA00023054"/>
    </source>
</evidence>
<dbReference type="PANTHER" id="PTHR12965:SF0">
    <property type="entry name" value="VACUOLAR PROTEIN SORTING-ASSOCIATED PROTEIN 54"/>
    <property type="match status" value="1"/>
</dbReference>
<evidence type="ECO:0000256" key="7">
    <source>
        <dbReference type="SAM" id="MobiDB-lite"/>
    </source>
</evidence>
<dbReference type="PANTHER" id="PTHR12965">
    <property type="entry name" value="VACUOLAR PROTEIN SORTING 54"/>
    <property type="match status" value="1"/>
</dbReference>
<dbReference type="RefSeq" id="XP_069206292.1">
    <property type="nucleotide sequence ID" value="XM_069356451.1"/>
</dbReference>
<name>A0ABR3PV95_9TREE</name>
<evidence type="ECO:0000256" key="5">
    <source>
        <dbReference type="ARBA" id="ARBA00023034"/>
    </source>
</evidence>
<gene>
    <name evidence="9" type="ORF">Q8F55_008047</name>
</gene>
<comment type="subcellular location">
    <subcellularLocation>
        <location evidence="1">Golgi apparatus</location>
        <location evidence="1">trans-Golgi network</location>
    </subcellularLocation>
</comment>
<sequence length="1360" mass="144356">MSKPQVASGGPSPLPHQVVNAVARDLAATPTPVPSSPPASESFFSEIDGTAASVLETSYGDITWEPPADASSLNIVSWKLDVDAHVDDGVDRRGFNAISTVLAHPTRRANPLRASRKPLPPLAQPPPMLPKPLPRSHYDSYLQTITPLYESFVTAQQTASMAAAAESQGPSDLDLVAKKTAKADLPSLDDIPATFFDTGFDLANPATWAEVMETGASSSKGSRDDAVQESLSTYLDNLESHLVHEITLRSSAFFSALSNLQDLNSESSSCLTRIADLKSSLGEVGGEQARKGLEIIDAQTRLRSLRITEHGIKRVAELDDILRIAKDLADHGDWFGALGYVEDVVRWWDRNGATIAQSEEGEEPPAASSTLPLTTLPAFANLPMAISALMSNIASQLDGALGAVLLAFLSDADRGEEFDADNLRAKVGPMLGGLLRCGRVDTLAGVWRTAVTTAIREGGRQHLPVSNAEDDTDGTGEGRGHSLAESLQAMSHVQFVDVARRMYGSMLSRLNLVQQMGDEMAAILEESSSITPLSIAHSSGPNAPLRALDASPFDPADVLGAACELANTRSSKILSVRSEQNASLPIEQFVEIFGESWAFVVATETMAKRMIVSLRGVAAQQARQFLMTYHGQRLTKSAKLVEDETWVQVDIPPATQHAVNLFIEAAVNDPPECFVPPRQAANGAANGDTPKGNAKVVQIEDKSYFAVKATSESLQLLAEYLGVVVNVELVCTDVMARIIEFLKSFNSRTCQVVLGAGAMRSAGLKNITAKHLALASQSLSIIIALIPYIREFIRRHLNPKQAVMLIEFDKLKRDYQEHQNEIHAKLVAIMADRLAVHCGELREIDWEAAAGRDGPRQYALMLTKETQTLHKVLSKYLSQATVEGVMSQVLAASVHRLSEEFTKVEFKSEDAKKRMAMDAAYINAKLGPLTEAGTAVSSLETLVKDKATPRKGMRGLLRRNGSSNNDTVPSAGADEGTEAVEDDDEDGDILTEAVPSGDHYESKEEEAGANGGAATGRASEEKQAELTQSAEVKEESEAPKTPEKSKTPLPAVKYAEWSTSPAPRSPAPSYFSAPPKSPERVPSPEVKSPEPPSKSPEPELKSPTPPEKDLPVAAAEDPLSPSAVAPPSPTKTATPPSPTKAAAPPSPTKIEEPRPIPPTPKPRLSLEARLKAKLAAQAAAKPDKPRASSESAERVAVESVAERAERPEAGAAGEKPADAAEKPTDKDADKAADKDADKAADKDADKAEKAADADDAPKDVPTTPPAEDDAKDASTTPDKDAATTTPDASKDAAAPEPAKDAVATTPPPDTIASPNDGAGADDAADADADAATPPPPPKDAADAADAEVVPSIPEAKDTSE</sequence>
<keyword evidence="10" id="KW-1185">Reference proteome</keyword>
<keyword evidence="6" id="KW-0175">Coiled coil</keyword>
<feature type="compositionally biased region" description="Basic and acidic residues" evidence="7">
    <location>
        <begin position="1215"/>
        <end position="1258"/>
    </location>
</feature>
<organism evidence="9 10">
    <name type="scientific">Vanrija albida</name>
    <dbReference type="NCBI Taxonomy" id="181172"/>
    <lineage>
        <taxon>Eukaryota</taxon>
        <taxon>Fungi</taxon>
        <taxon>Dikarya</taxon>
        <taxon>Basidiomycota</taxon>
        <taxon>Agaricomycotina</taxon>
        <taxon>Tremellomycetes</taxon>
        <taxon>Trichosporonales</taxon>
        <taxon>Trichosporonaceae</taxon>
        <taxon>Vanrija</taxon>
    </lineage>
</organism>
<feature type="region of interest" description="Disordered" evidence="7">
    <location>
        <begin position="458"/>
        <end position="481"/>
    </location>
</feature>